<dbReference type="InterPro" id="IPR047264">
    <property type="entry name" value="Cupin_HpaA-like_N"/>
</dbReference>
<comment type="caution">
    <text evidence="5">The sequence shown here is derived from an EMBL/GenBank/DDBJ whole genome shotgun (WGS) entry which is preliminary data.</text>
</comment>
<dbReference type="InterPro" id="IPR020449">
    <property type="entry name" value="Tscrpt_reg_AraC-type_HTH"/>
</dbReference>
<evidence type="ECO:0000256" key="1">
    <source>
        <dbReference type="ARBA" id="ARBA00023015"/>
    </source>
</evidence>
<dbReference type="PRINTS" id="PR00032">
    <property type="entry name" value="HTHARAC"/>
</dbReference>
<evidence type="ECO:0000313" key="5">
    <source>
        <dbReference type="EMBL" id="MFK4754515.1"/>
    </source>
</evidence>
<organism evidence="5 6">
    <name type="scientific">Oceanobacter antarcticus</name>
    <dbReference type="NCBI Taxonomy" id="3133425"/>
    <lineage>
        <taxon>Bacteria</taxon>
        <taxon>Pseudomonadati</taxon>
        <taxon>Pseudomonadota</taxon>
        <taxon>Gammaproteobacteria</taxon>
        <taxon>Oceanospirillales</taxon>
        <taxon>Oceanospirillaceae</taxon>
        <taxon>Oceanobacter</taxon>
    </lineage>
</organism>
<dbReference type="SUPFAM" id="SSF51182">
    <property type="entry name" value="RmlC-like cupins"/>
    <property type="match status" value="1"/>
</dbReference>
<evidence type="ECO:0000256" key="3">
    <source>
        <dbReference type="ARBA" id="ARBA00023163"/>
    </source>
</evidence>
<evidence type="ECO:0000256" key="2">
    <source>
        <dbReference type="ARBA" id="ARBA00023125"/>
    </source>
</evidence>
<dbReference type="Pfam" id="PF12833">
    <property type="entry name" value="HTH_18"/>
    <property type="match status" value="1"/>
</dbReference>
<dbReference type="Gene3D" id="2.60.120.10">
    <property type="entry name" value="Jelly Rolls"/>
    <property type="match status" value="1"/>
</dbReference>
<accession>A0ABW8NNE7</accession>
<dbReference type="Gene3D" id="1.10.10.60">
    <property type="entry name" value="Homeodomain-like"/>
    <property type="match status" value="1"/>
</dbReference>
<dbReference type="CDD" id="cd06999">
    <property type="entry name" value="cupin_HpaA-like_N"/>
    <property type="match status" value="1"/>
</dbReference>
<evidence type="ECO:0000313" key="6">
    <source>
        <dbReference type="Proteomes" id="UP001620597"/>
    </source>
</evidence>
<dbReference type="InterPro" id="IPR011051">
    <property type="entry name" value="RmlC_Cupin_sf"/>
</dbReference>
<reference evidence="5 6" key="1">
    <citation type="submission" date="2024-03" db="EMBL/GenBank/DDBJ databases">
        <title>High-quality draft genome sequence of Oceanobacter sp. wDCs-4.</title>
        <authorList>
            <person name="Dong C."/>
        </authorList>
    </citation>
    <scope>NUCLEOTIDE SEQUENCE [LARGE SCALE GENOMIC DNA]</scope>
    <source>
        <strain evidence="6">wDCs-4</strain>
    </source>
</reference>
<dbReference type="Proteomes" id="UP001620597">
    <property type="component" value="Unassembled WGS sequence"/>
</dbReference>
<dbReference type="PANTHER" id="PTHR43280">
    <property type="entry name" value="ARAC-FAMILY TRANSCRIPTIONAL REGULATOR"/>
    <property type="match status" value="1"/>
</dbReference>
<dbReference type="InterPro" id="IPR009057">
    <property type="entry name" value="Homeodomain-like_sf"/>
</dbReference>
<dbReference type="SUPFAM" id="SSF46689">
    <property type="entry name" value="Homeodomain-like"/>
    <property type="match status" value="1"/>
</dbReference>
<evidence type="ECO:0000259" key="4">
    <source>
        <dbReference type="PROSITE" id="PS01124"/>
    </source>
</evidence>
<keyword evidence="6" id="KW-1185">Reference proteome</keyword>
<keyword evidence="2" id="KW-0238">DNA-binding</keyword>
<dbReference type="PROSITE" id="PS01124">
    <property type="entry name" value="HTH_ARAC_FAMILY_2"/>
    <property type="match status" value="1"/>
</dbReference>
<name>A0ABW8NNE7_9GAMM</name>
<keyword evidence="1" id="KW-0805">Transcription regulation</keyword>
<dbReference type="EMBL" id="JBBKTX010000033">
    <property type="protein sequence ID" value="MFK4754515.1"/>
    <property type="molecule type" value="Genomic_DNA"/>
</dbReference>
<protein>
    <submittedName>
        <fullName evidence="5">Helix-turn-helix domain-containing protein</fullName>
    </submittedName>
</protein>
<proteinExistence type="predicted"/>
<dbReference type="InterPro" id="IPR018060">
    <property type="entry name" value="HTH_AraC"/>
</dbReference>
<feature type="domain" description="HTH araC/xylS-type" evidence="4">
    <location>
        <begin position="232"/>
        <end position="330"/>
    </location>
</feature>
<dbReference type="PANTHER" id="PTHR43280:SF32">
    <property type="entry name" value="TRANSCRIPTIONAL REGULATORY PROTEIN"/>
    <property type="match status" value="1"/>
</dbReference>
<gene>
    <name evidence="5" type="ORF">WG929_19085</name>
</gene>
<sequence>MYISKIKALPDIFLMQINQPSAANVSKRDRATTKVTIKVTTTAMQPTNNHHQIPTVHQYGDNSSGFTPDLLHCETLSLRSRQHQFTIRPHRHQGLTQLFCLTRGSGEANIDGGSFTAEAPTVIAIAALCIHDFLWSEDVEGFVLSLSHSLMAQLDGSATWRITQRVDDASACEKIASYMHGLLEEYHATADEQRGDALKSWLQLITTVLARQHYQQAVKQTPGWCRENRYLTDFTCLINRDYARQRTTASYAAELGISAPHLNSLCKQQLHRTALSLIHERLTLEACRSLSYTIQPVSAIAYQLGFQDPAYFTRFFRRQTGLSPSQYRQQSEA</sequence>
<dbReference type="InterPro" id="IPR014710">
    <property type="entry name" value="RmlC-like_jellyroll"/>
</dbReference>
<keyword evidence="3" id="KW-0804">Transcription</keyword>
<dbReference type="SMART" id="SM00342">
    <property type="entry name" value="HTH_ARAC"/>
    <property type="match status" value="1"/>
</dbReference>
<dbReference type="RefSeq" id="WP_416207366.1">
    <property type="nucleotide sequence ID" value="NZ_JBBKTX010000033.1"/>
</dbReference>